<evidence type="ECO:0000256" key="2">
    <source>
        <dbReference type="SAM" id="SignalP"/>
    </source>
</evidence>
<keyword evidence="2" id="KW-0732">Signal</keyword>
<proteinExistence type="predicted"/>
<keyword evidence="4" id="KW-1185">Reference proteome</keyword>
<dbReference type="InterPro" id="IPR025421">
    <property type="entry name" value="DUF4148"/>
</dbReference>
<dbReference type="RefSeq" id="WP_230559497.1">
    <property type="nucleotide sequence ID" value="NZ_JAJITC010000001.1"/>
</dbReference>
<accession>A0ABS8K765</accession>
<gene>
    <name evidence="3" type="ORF">LJ655_01535</name>
</gene>
<feature type="compositionally biased region" description="Polar residues" evidence="1">
    <location>
        <begin position="96"/>
        <end position="107"/>
    </location>
</feature>
<dbReference type="Pfam" id="PF13663">
    <property type="entry name" value="DUF4148"/>
    <property type="match status" value="1"/>
</dbReference>
<dbReference type="Proteomes" id="UP001430614">
    <property type="component" value="Unassembled WGS sequence"/>
</dbReference>
<evidence type="ECO:0000313" key="3">
    <source>
        <dbReference type="EMBL" id="MCC8400586.1"/>
    </source>
</evidence>
<protein>
    <submittedName>
        <fullName evidence="3">DUF4148 domain-containing protein</fullName>
    </submittedName>
</protein>
<feature type="region of interest" description="Disordered" evidence="1">
    <location>
        <begin position="64"/>
        <end position="107"/>
    </location>
</feature>
<feature type="chain" id="PRO_5046112259" evidence="2">
    <location>
        <begin position="23"/>
        <end position="107"/>
    </location>
</feature>
<name>A0ABS8K765_9BURK</name>
<evidence type="ECO:0000256" key="1">
    <source>
        <dbReference type="SAM" id="MobiDB-lite"/>
    </source>
</evidence>
<dbReference type="EMBL" id="JAJITC010000001">
    <property type="protein sequence ID" value="MCC8400586.1"/>
    <property type="molecule type" value="Genomic_DNA"/>
</dbReference>
<organism evidence="3 4">
    <name type="scientific">Paraburkholderia translucens</name>
    <dbReference type="NCBI Taxonomy" id="2886945"/>
    <lineage>
        <taxon>Bacteria</taxon>
        <taxon>Pseudomonadati</taxon>
        <taxon>Pseudomonadota</taxon>
        <taxon>Betaproteobacteria</taxon>
        <taxon>Burkholderiales</taxon>
        <taxon>Burkholderiaceae</taxon>
        <taxon>Paraburkholderia</taxon>
    </lineage>
</organism>
<sequence>MKTTIIGIAGIGMLVAPVLSFAQTSNHPTRAEVRSELVQLEKAGYNPARRDDATYPRDIQSAEARVAANEPRADLSASGMGGSTSLTSQSGGGSTAHHNTSKLYAHH</sequence>
<reference evidence="3 4" key="1">
    <citation type="submission" date="2021-11" db="EMBL/GenBank/DDBJ databases">
        <authorList>
            <person name="Oh E.-T."/>
            <person name="Kim S.-B."/>
        </authorList>
    </citation>
    <scope>NUCLEOTIDE SEQUENCE [LARGE SCALE GENOMIC DNA]</scope>
    <source>
        <strain evidence="3 4">MMS20-SJTN17</strain>
    </source>
</reference>
<feature type="signal peptide" evidence="2">
    <location>
        <begin position="1"/>
        <end position="22"/>
    </location>
</feature>
<comment type="caution">
    <text evidence="3">The sequence shown here is derived from an EMBL/GenBank/DDBJ whole genome shotgun (WGS) entry which is preliminary data.</text>
</comment>
<evidence type="ECO:0000313" key="4">
    <source>
        <dbReference type="Proteomes" id="UP001430614"/>
    </source>
</evidence>